<evidence type="ECO:0000256" key="10">
    <source>
        <dbReference type="HAMAP-Rule" id="MF_01382"/>
    </source>
</evidence>
<dbReference type="STRING" id="1841610.A6X21_09650"/>
<protein>
    <recommendedName>
        <fullName evidence="10">Protein translocase subunit SecA</fullName>
        <ecNumber evidence="10">7.4.2.8</ecNumber>
    </recommendedName>
</protein>
<dbReference type="InterPro" id="IPR020937">
    <property type="entry name" value="SecA_CS"/>
</dbReference>
<reference evidence="14 15" key="1">
    <citation type="submission" date="2016-05" db="EMBL/GenBank/DDBJ databases">
        <title>Genomic and physiological characterization of Planctopirus sp. isolated from fresh water lake.</title>
        <authorList>
            <person name="Subhash Y."/>
            <person name="Ramana C."/>
        </authorList>
    </citation>
    <scope>NUCLEOTIDE SEQUENCE [LARGE SCALE GENOMIC DNA]</scope>
    <source>
        <strain evidence="14 15">JC280</strain>
    </source>
</reference>
<dbReference type="GO" id="GO:0017038">
    <property type="term" value="P:protein import"/>
    <property type="evidence" value="ECO:0007669"/>
    <property type="project" value="InterPro"/>
</dbReference>
<dbReference type="Pfam" id="PF07517">
    <property type="entry name" value="SecA_DEAD"/>
    <property type="match status" value="1"/>
</dbReference>
<comment type="subunit">
    <text evidence="10">Monomer and homodimer. Part of the essential Sec protein translocation apparatus which comprises SecA, SecYEG and auxiliary proteins SecDF. Other proteins may also be involved.</text>
</comment>
<evidence type="ECO:0000256" key="7">
    <source>
        <dbReference type="ARBA" id="ARBA00022967"/>
    </source>
</evidence>
<comment type="catalytic activity">
    <reaction evidence="10">
        <text>ATP + H2O + cellular proteinSide 1 = ADP + phosphate + cellular proteinSide 2.</text>
        <dbReference type="EC" id="7.4.2.8"/>
    </reaction>
</comment>
<evidence type="ECO:0000259" key="11">
    <source>
        <dbReference type="PROSITE" id="PS51192"/>
    </source>
</evidence>
<gene>
    <name evidence="10" type="primary">secA</name>
    <name evidence="14" type="ORF">A6X21_09650</name>
</gene>
<keyword evidence="15" id="KW-1185">Reference proteome</keyword>
<evidence type="ECO:0000256" key="6">
    <source>
        <dbReference type="ARBA" id="ARBA00022927"/>
    </source>
</evidence>
<dbReference type="InterPro" id="IPR011115">
    <property type="entry name" value="SecA_DEAD"/>
</dbReference>
<evidence type="ECO:0000259" key="13">
    <source>
        <dbReference type="PROSITE" id="PS51196"/>
    </source>
</evidence>
<dbReference type="InterPro" id="IPR000185">
    <property type="entry name" value="SecA"/>
</dbReference>
<dbReference type="OrthoDB" id="9805579at2"/>
<dbReference type="PROSITE" id="PS51192">
    <property type="entry name" value="HELICASE_ATP_BIND_1"/>
    <property type="match status" value="1"/>
</dbReference>
<dbReference type="InterPro" id="IPR036670">
    <property type="entry name" value="SecA_X-link_sf"/>
</dbReference>
<keyword evidence="7 10" id="KW-1278">Translocase</keyword>
<dbReference type="RefSeq" id="WP_068850283.1">
    <property type="nucleotide sequence ID" value="NZ_LYDR01000143.1"/>
</dbReference>
<dbReference type="GO" id="GO:0065002">
    <property type="term" value="P:intracellular protein transmembrane transport"/>
    <property type="evidence" value="ECO:0007669"/>
    <property type="project" value="UniProtKB-UniRule"/>
</dbReference>
<dbReference type="Pfam" id="PF01043">
    <property type="entry name" value="SecA_PP_bind"/>
    <property type="match status" value="1"/>
</dbReference>
<dbReference type="PANTHER" id="PTHR30612:SF0">
    <property type="entry name" value="CHLOROPLAST PROTEIN-TRANSPORTING ATPASE"/>
    <property type="match status" value="1"/>
</dbReference>
<dbReference type="Gene3D" id="3.40.50.300">
    <property type="entry name" value="P-loop containing nucleotide triphosphate hydrolases"/>
    <property type="match status" value="2"/>
</dbReference>
<dbReference type="InterPro" id="IPR014018">
    <property type="entry name" value="SecA_motor_DEAD"/>
</dbReference>
<dbReference type="SMART" id="SM00958">
    <property type="entry name" value="SecA_PP_bind"/>
    <property type="match status" value="1"/>
</dbReference>
<feature type="binding site" evidence="10">
    <location>
        <begin position="114"/>
        <end position="118"/>
    </location>
    <ligand>
        <name>ATP</name>
        <dbReference type="ChEBI" id="CHEBI:30616"/>
    </ligand>
</feature>
<accession>A0A1C3E7F8</accession>
<keyword evidence="5 10" id="KW-0067">ATP-binding</keyword>
<evidence type="ECO:0000256" key="2">
    <source>
        <dbReference type="ARBA" id="ARBA00022475"/>
    </source>
</evidence>
<dbReference type="Gene3D" id="3.90.1440.10">
    <property type="entry name" value="SecA, preprotein cross-linking domain"/>
    <property type="match status" value="1"/>
</dbReference>
<proteinExistence type="inferred from homology"/>
<feature type="domain" description="SecA family profile" evidence="13">
    <location>
        <begin position="1"/>
        <end position="599"/>
    </location>
</feature>
<dbReference type="EMBL" id="LYDR01000143">
    <property type="protein sequence ID" value="ODA29188.1"/>
    <property type="molecule type" value="Genomic_DNA"/>
</dbReference>
<dbReference type="GO" id="GO:0005524">
    <property type="term" value="F:ATP binding"/>
    <property type="evidence" value="ECO:0007669"/>
    <property type="project" value="UniProtKB-UniRule"/>
</dbReference>
<keyword evidence="1 10" id="KW-0813">Transport</keyword>
<comment type="subcellular location">
    <subcellularLocation>
        <location evidence="10">Cell membrane</location>
        <topology evidence="10">Peripheral membrane protein</topology>
        <orientation evidence="10">Cytoplasmic side</orientation>
    </subcellularLocation>
    <subcellularLocation>
        <location evidence="10">Cytoplasm</location>
    </subcellularLocation>
    <text evidence="10">Distribution is 50-50.</text>
</comment>
<dbReference type="FunFam" id="3.40.50.300:FF:000429">
    <property type="entry name" value="Preprotein translocase subunit SecA"/>
    <property type="match status" value="1"/>
</dbReference>
<dbReference type="InterPro" id="IPR011130">
    <property type="entry name" value="SecA_preprotein_X-link_dom"/>
</dbReference>
<dbReference type="PROSITE" id="PS51196">
    <property type="entry name" value="SECA_MOTOR_DEAD"/>
    <property type="match status" value="1"/>
</dbReference>
<comment type="function">
    <text evidence="10">Part of the Sec protein translocase complex. Interacts with the SecYEG preprotein conducting channel. Has a central role in coupling the hydrolysis of ATP to the transfer of proteins into and across the cell membrane, serving as an ATP-driven molecular motor driving the stepwise translocation of polypeptide chains across the membrane.</text>
</comment>
<dbReference type="InterPro" id="IPR001650">
    <property type="entry name" value="Helicase_C-like"/>
</dbReference>
<feature type="binding site" evidence="10">
    <location>
        <position position="521"/>
    </location>
    <ligand>
        <name>ATP</name>
        <dbReference type="ChEBI" id="CHEBI:30616"/>
    </ligand>
</feature>
<dbReference type="GO" id="GO:0008564">
    <property type="term" value="F:protein-exporting ATPase activity"/>
    <property type="evidence" value="ECO:0007669"/>
    <property type="project" value="UniProtKB-EC"/>
</dbReference>
<dbReference type="PANTHER" id="PTHR30612">
    <property type="entry name" value="SECA INNER MEMBRANE COMPONENT OF SEC PROTEIN SECRETION SYSTEM"/>
    <property type="match status" value="1"/>
</dbReference>
<dbReference type="CDD" id="cd18803">
    <property type="entry name" value="SF2_C_secA"/>
    <property type="match status" value="1"/>
</dbReference>
<dbReference type="InterPro" id="IPR027417">
    <property type="entry name" value="P-loop_NTPase"/>
</dbReference>
<dbReference type="Proteomes" id="UP000094828">
    <property type="component" value="Unassembled WGS sequence"/>
</dbReference>
<dbReference type="PRINTS" id="PR00906">
    <property type="entry name" value="SECA"/>
</dbReference>
<keyword evidence="6 10" id="KW-0653">Protein transport</keyword>
<comment type="similarity">
    <text evidence="10">Belongs to the SecA family.</text>
</comment>
<keyword evidence="3 10" id="KW-0963">Cytoplasm</keyword>
<keyword evidence="2 10" id="KW-1003">Cell membrane</keyword>
<dbReference type="SUPFAM" id="SSF81767">
    <property type="entry name" value="Pre-protein crosslinking domain of SecA"/>
    <property type="match status" value="1"/>
</dbReference>
<evidence type="ECO:0000256" key="8">
    <source>
        <dbReference type="ARBA" id="ARBA00023010"/>
    </source>
</evidence>
<dbReference type="PROSITE" id="PS01312">
    <property type="entry name" value="SECA"/>
    <property type="match status" value="1"/>
</dbReference>
<name>A0A1C3E7F8_9PLAN</name>
<dbReference type="AlphaFoldDB" id="A0A1C3E7F8"/>
<dbReference type="InterPro" id="IPR044722">
    <property type="entry name" value="SecA_SF2_C"/>
</dbReference>
<evidence type="ECO:0000256" key="9">
    <source>
        <dbReference type="ARBA" id="ARBA00023136"/>
    </source>
</evidence>
<dbReference type="GO" id="GO:0005829">
    <property type="term" value="C:cytosol"/>
    <property type="evidence" value="ECO:0007669"/>
    <property type="project" value="TreeGrafter"/>
</dbReference>
<dbReference type="GO" id="GO:0043952">
    <property type="term" value="P:protein transport by the Sec complex"/>
    <property type="evidence" value="ECO:0007669"/>
    <property type="project" value="TreeGrafter"/>
</dbReference>
<evidence type="ECO:0000259" key="12">
    <source>
        <dbReference type="PROSITE" id="PS51194"/>
    </source>
</evidence>
<evidence type="ECO:0000256" key="5">
    <source>
        <dbReference type="ARBA" id="ARBA00022840"/>
    </source>
</evidence>
<keyword evidence="4 10" id="KW-0547">Nucleotide-binding</keyword>
<feature type="domain" description="Helicase C-terminal" evidence="12">
    <location>
        <begin position="443"/>
        <end position="599"/>
    </location>
</feature>
<evidence type="ECO:0000256" key="4">
    <source>
        <dbReference type="ARBA" id="ARBA00022741"/>
    </source>
</evidence>
<evidence type="ECO:0000256" key="1">
    <source>
        <dbReference type="ARBA" id="ARBA00022448"/>
    </source>
</evidence>
<comment type="caution">
    <text evidence="14">The sequence shown here is derived from an EMBL/GenBank/DDBJ whole genome shotgun (WGS) entry which is preliminary data.</text>
</comment>
<dbReference type="CDD" id="cd17928">
    <property type="entry name" value="DEXDc_SecA"/>
    <property type="match status" value="1"/>
</dbReference>
<evidence type="ECO:0000313" key="15">
    <source>
        <dbReference type="Proteomes" id="UP000094828"/>
    </source>
</evidence>
<dbReference type="HAMAP" id="MF_01382">
    <property type="entry name" value="SecA"/>
    <property type="match status" value="1"/>
</dbReference>
<dbReference type="InterPro" id="IPR014001">
    <property type="entry name" value="Helicase_ATP-bd"/>
</dbReference>
<dbReference type="GO" id="GO:0006605">
    <property type="term" value="P:protein targeting"/>
    <property type="evidence" value="ECO:0007669"/>
    <property type="project" value="UniProtKB-UniRule"/>
</dbReference>
<evidence type="ECO:0000256" key="3">
    <source>
        <dbReference type="ARBA" id="ARBA00022490"/>
    </source>
</evidence>
<dbReference type="GO" id="GO:0031522">
    <property type="term" value="C:cell envelope Sec protein transport complex"/>
    <property type="evidence" value="ECO:0007669"/>
    <property type="project" value="TreeGrafter"/>
</dbReference>
<keyword evidence="9 10" id="KW-0472">Membrane</keyword>
<feature type="domain" description="Helicase ATP-binding" evidence="11">
    <location>
        <begin position="98"/>
        <end position="250"/>
    </location>
</feature>
<dbReference type="GO" id="GO:0005886">
    <property type="term" value="C:plasma membrane"/>
    <property type="evidence" value="ECO:0007669"/>
    <property type="project" value="UniProtKB-SubCell"/>
</dbReference>
<organism evidence="14 15">
    <name type="scientific">Planctopirus hydrillae</name>
    <dbReference type="NCBI Taxonomy" id="1841610"/>
    <lineage>
        <taxon>Bacteria</taxon>
        <taxon>Pseudomonadati</taxon>
        <taxon>Planctomycetota</taxon>
        <taxon>Planctomycetia</taxon>
        <taxon>Planctomycetales</taxon>
        <taxon>Planctomycetaceae</taxon>
        <taxon>Planctopirus</taxon>
    </lineage>
</organism>
<dbReference type="Pfam" id="PF21090">
    <property type="entry name" value="P-loop_SecA"/>
    <property type="match status" value="1"/>
</dbReference>
<dbReference type="PROSITE" id="PS51194">
    <property type="entry name" value="HELICASE_CTER"/>
    <property type="match status" value="1"/>
</dbReference>
<dbReference type="SMART" id="SM00957">
    <property type="entry name" value="SecA_DEAD"/>
    <property type="match status" value="1"/>
</dbReference>
<feature type="binding site" evidence="10">
    <location>
        <position position="96"/>
    </location>
    <ligand>
        <name>ATP</name>
        <dbReference type="ChEBI" id="CHEBI:30616"/>
    </ligand>
</feature>
<keyword evidence="8 10" id="KW-0811">Translocation</keyword>
<dbReference type="EC" id="7.4.2.8" evidence="10"/>
<evidence type="ECO:0000313" key="14">
    <source>
        <dbReference type="EMBL" id="ODA29188.1"/>
    </source>
</evidence>
<sequence length="648" mass="73400">MTRQKSVFTFSAPWACWHVGQILKRSQILAKWPNERLEAHAEHLKYRIQQSQMKSRWFPWNAWRQPLFSPAILDELFALIRVIGERELGMPHHPVQLLGGFVMAGGGLAEMQTGEGKTLTATLAASAHGLSGQGCHVITVNDYLTQRDAEKMRPIYRRLGLSVGIIVAESSPDERRQAYRCDVTYVTGREVGFDFLRDRLMWGDTTQQSQKIFQHHDHAGPVQRPPNFALVDEADSVLIDDAGTPLIIALPEEANEHQSERLQWIRDTAISLRPEIDYQWKPEHRDAHLTNTGCHRILLRAWPANVRSMTQEEVFHAVEQALRAERFFIKDRDYLLNEKSEVAIIDEGTGRLLEGRRWQGGLHQAIEWKEGVELSAEMGEGARVTVQGFFRGYRVLAGMTGTARTARREFAKFYRLRVVSIPTHQACRREVWPPRIFLNRSERLKALVIEIQKLLAKGRSVLIGTPSVEASQKLAEGLSQSGITATLLNATRHAEEAQVIAEAGQPLRVTIATNMAGRGTDIHLAESVRLAGGLHVIATEMHTSQRIDRQLFGRAARQGDPGSCQFLLSLEDELLQQLPPARRKHLLRAAEKLQSAELPRRWFRVFQKIQRSVEQKSAKSRAQLARGESQRQKTAKMLGLDNCLEFID</sequence>
<dbReference type="SUPFAM" id="SSF52540">
    <property type="entry name" value="P-loop containing nucleoside triphosphate hydrolases"/>
    <property type="match status" value="2"/>
</dbReference>